<name>A0A1Y5I9L0_OSTTA</name>
<protein>
    <submittedName>
        <fullName evidence="2">Uncharacterized protein</fullName>
    </submittedName>
</protein>
<feature type="transmembrane region" description="Helical" evidence="1">
    <location>
        <begin position="33"/>
        <end position="49"/>
    </location>
</feature>
<dbReference type="AlphaFoldDB" id="A0A1Y5I9L0"/>
<organism evidence="2">
    <name type="scientific">Ostreococcus tauri</name>
    <name type="common">Marine green alga</name>
    <dbReference type="NCBI Taxonomy" id="70448"/>
    <lineage>
        <taxon>Eukaryota</taxon>
        <taxon>Viridiplantae</taxon>
        <taxon>Chlorophyta</taxon>
        <taxon>Mamiellophyceae</taxon>
        <taxon>Mamiellales</taxon>
        <taxon>Bathycoccaceae</taxon>
        <taxon>Ostreococcus</taxon>
    </lineage>
</organism>
<sequence length="114" mass="12473">MASAGTENARAKTAVVVEDGGVKTSTWLRMKSVAALAGVVGTTAIQVAFPERASALSIRDPVFGDIEVWQFLVLTAGYFIGIEFYLDNKYDETKQPIMPSVQKKKEETEEEKAE</sequence>
<reference evidence="2" key="1">
    <citation type="submission" date="2017-04" db="EMBL/GenBank/DDBJ databases">
        <title>Population genomics of picophytoplankton unveils novel chromosome hypervariability.</title>
        <authorList>
            <consortium name="DOE Joint Genome Institute"/>
            <person name="Blanc-Mathieu R."/>
            <person name="Krasovec M."/>
            <person name="Hebrard M."/>
            <person name="Yau S."/>
            <person name="Desgranges E."/>
            <person name="Martin J."/>
            <person name="Schackwitz W."/>
            <person name="Kuo A."/>
            <person name="Salin G."/>
            <person name="Donnadieu C."/>
            <person name="Desdevises Y."/>
            <person name="Sanchez-Ferandin S."/>
            <person name="Moreau H."/>
            <person name="Rivals E."/>
            <person name="Grigoriev I.V."/>
            <person name="Grimsley N."/>
            <person name="Eyre-Walker A."/>
            <person name="Piganeau G."/>
        </authorList>
    </citation>
    <scope>NUCLEOTIDE SEQUENCE [LARGE SCALE GENOMIC DNA]</scope>
    <source>
        <strain evidence="2">RCC 1115</strain>
    </source>
</reference>
<dbReference type="Proteomes" id="UP000195557">
    <property type="component" value="Unassembled WGS sequence"/>
</dbReference>
<evidence type="ECO:0000313" key="2">
    <source>
        <dbReference type="EMBL" id="OUS45357.1"/>
    </source>
</evidence>
<dbReference type="EMBL" id="KZ155790">
    <property type="protein sequence ID" value="OUS45357.1"/>
    <property type="molecule type" value="Genomic_DNA"/>
</dbReference>
<keyword evidence="1" id="KW-0812">Transmembrane</keyword>
<keyword evidence="1" id="KW-0472">Membrane</keyword>
<gene>
    <name evidence="2" type="ORF">BE221DRAFT_206400</name>
</gene>
<keyword evidence="1" id="KW-1133">Transmembrane helix</keyword>
<evidence type="ECO:0000256" key="1">
    <source>
        <dbReference type="SAM" id="Phobius"/>
    </source>
</evidence>
<feature type="transmembrane region" description="Helical" evidence="1">
    <location>
        <begin position="69"/>
        <end position="86"/>
    </location>
</feature>
<accession>A0A1Y5I9L0</accession>
<proteinExistence type="predicted"/>